<dbReference type="InterPro" id="IPR008265">
    <property type="entry name" value="Lipase_GDSL_AS"/>
</dbReference>
<dbReference type="EMBL" id="CP014230">
    <property type="protein sequence ID" value="AMD93059.1"/>
    <property type="molecule type" value="Genomic_DNA"/>
</dbReference>
<name>A0A0X8JQE0_9BACT</name>
<dbReference type="RefSeq" id="WP_066605768.1">
    <property type="nucleotide sequence ID" value="NZ_CP014230.1"/>
</dbReference>
<dbReference type="PANTHER" id="PTHR30383:SF24">
    <property type="entry name" value="THIOESTERASE 1_PROTEASE 1_LYSOPHOSPHOLIPASE L1"/>
    <property type="match status" value="1"/>
</dbReference>
<evidence type="ECO:0000313" key="3">
    <source>
        <dbReference type="EMBL" id="AMD93059.1"/>
    </source>
</evidence>
<dbReference type="InterPro" id="IPR013830">
    <property type="entry name" value="SGNH_hydro"/>
</dbReference>
<dbReference type="CDD" id="cd01822">
    <property type="entry name" value="Lysophospholipase_L1_like"/>
    <property type="match status" value="1"/>
</dbReference>
<dbReference type="STRING" id="888061.AXF15_08095"/>
<dbReference type="SUPFAM" id="SSF52266">
    <property type="entry name" value="SGNH hydrolase"/>
    <property type="match status" value="1"/>
</dbReference>
<dbReference type="GO" id="GO:0004622">
    <property type="term" value="F:phosphatidylcholine lysophospholipase activity"/>
    <property type="evidence" value="ECO:0007669"/>
    <property type="project" value="TreeGrafter"/>
</dbReference>
<dbReference type="Proteomes" id="UP000063964">
    <property type="component" value="Chromosome"/>
</dbReference>
<dbReference type="InterPro" id="IPR051532">
    <property type="entry name" value="Ester_Hydrolysis_Enzymes"/>
</dbReference>
<keyword evidence="1" id="KW-0732">Signal</keyword>
<dbReference type="KEGG" id="doa:AXF15_08095"/>
<feature type="chain" id="PRO_5007067616" evidence="1">
    <location>
        <begin position="20"/>
        <end position="205"/>
    </location>
</feature>
<feature type="signal peptide" evidence="1">
    <location>
        <begin position="1"/>
        <end position="19"/>
    </location>
</feature>
<dbReference type="PROSITE" id="PS01098">
    <property type="entry name" value="LIPASE_GDSL_SER"/>
    <property type="match status" value="1"/>
</dbReference>
<evidence type="ECO:0000256" key="1">
    <source>
        <dbReference type="SAM" id="SignalP"/>
    </source>
</evidence>
<dbReference type="Gene3D" id="3.40.50.1110">
    <property type="entry name" value="SGNH hydrolase"/>
    <property type="match status" value="1"/>
</dbReference>
<organism evidence="3 4">
    <name type="scientific">Desulfomicrobium orale DSM 12838</name>
    <dbReference type="NCBI Taxonomy" id="888061"/>
    <lineage>
        <taxon>Bacteria</taxon>
        <taxon>Pseudomonadati</taxon>
        <taxon>Thermodesulfobacteriota</taxon>
        <taxon>Desulfovibrionia</taxon>
        <taxon>Desulfovibrionales</taxon>
        <taxon>Desulfomicrobiaceae</taxon>
        <taxon>Desulfomicrobium</taxon>
    </lineage>
</organism>
<protein>
    <submittedName>
        <fullName evidence="3">Arylesterase</fullName>
    </submittedName>
</protein>
<dbReference type="Pfam" id="PF13472">
    <property type="entry name" value="Lipase_GDSL_2"/>
    <property type="match status" value="1"/>
</dbReference>
<evidence type="ECO:0000259" key="2">
    <source>
        <dbReference type="Pfam" id="PF13472"/>
    </source>
</evidence>
<accession>A0A0X8JQE0</accession>
<keyword evidence="4" id="KW-1185">Reference proteome</keyword>
<evidence type="ECO:0000313" key="4">
    <source>
        <dbReference type="Proteomes" id="UP000063964"/>
    </source>
</evidence>
<dbReference type="AlphaFoldDB" id="A0A0X8JQE0"/>
<proteinExistence type="predicted"/>
<dbReference type="OrthoDB" id="9786188at2"/>
<dbReference type="InterPro" id="IPR036514">
    <property type="entry name" value="SGNH_hydro_sf"/>
</dbReference>
<dbReference type="PANTHER" id="PTHR30383">
    <property type="entry name" value="THIOESTERASE 1/PROTEASE 1/LYSOPHOSPHOLIPASE L1"/>
    <property type="match status" value="1"/>
</dbReference>
<sequence length="205" mass="21611">MKKSLHAAAGLLLFCIALASCSSQPALPPLANDAAILAFGDSLTAGNGAASGEDYPTVLESMTGRRVINAGISGEVTSDGLRRLPEILDRETPGLLILCHGGNDMLQHAPFEQTEANLRAMIQTARDRGISVVLVAVPAPRLPLAPPALYANLAKEFSLPIEEDILVEILKKGDLKADQVHPNAAGYRRLAESMAVLLKESGAIK</sequence>
<feature type="domain" description="SGNH hydrolase-type esterase" evidence="2">
    <location>
        <begin position="38"/>
        <end position="189"/>
    </location>
</feature>
<reference evidence="4" key="1">
    <citation type="submission" date="2016-02" db="EMBL/GenBank/DDBJ databases">
        <authorList>
            <person name="Holder M.E."/>
            <person name="Ajami N.J."/>
            <person name="Petrosino J.F."/>
        </authorList>
    </citation>
    <scope>NUCLEOTIDE SEQUENCE [LARGE SCALE GENOMIC DNA]</scope>
    <source>
        <strain evidence="4">DSM 12838</strain>
    </source>
</reference>
<dbReference type="PROSITE" id="PS51257">
    <property type="entry name" value="PROKAR_LIPOPROTEIN"/>
    <property type="match status" value="1"/>
</dbReference>
<gene>
    <name evidence="3" type="ORF">AXF15_08095</name>
</gene>
<dbReference type="GO" id="GO:0006629">
    <property type="term" value="P:lipid metabolic process"/>
    <property type="evidence" value="ECO:0007669"/>
    <property type="project" value="InterPro"/>
</dbReference>